<dbReference type="RefSeq" id="WP_153821333.1">
    <property type="nucleotide sequence ID" value="NZ_WJIE01000006.1"/>
</dbReference>
<sequence>MIELRFHEELYDGFAIDEAVKTYAPFATTELSREGGAYVVKVTAKPEATSQGVDERVLSAELANYALGLTVEKARAAGGAA</sequence>
<dbReference type="Proteomes" id="UP000440224">
    <property type="component" value="Unassembled WGS sequence"/>
</dbReference>
<accession>A0A6N7PRB9</accession>
<dbReference type="InterPro" id="IPR049918">
    <property type="entry name" value="HxsD-rel"/>
</dbReference>
<evidence type="ECO:0000313" key="2">
    <source>
        <dbReference type="Proteomes" id="UP000440224"/>
    </source>
</evidence>
<dbReference type="NCBIfam" id="NF038315">
    <property type="entry name" value="HxsD_rel"/>
    <property type="match status" value="1"/>
</dbReference>
<protein>
    <submittedName>
        <fullName evidence="1">Uncharacterized protein</fullName>
    </submittedName>
</protein>
<dbReference type="AlphaFoldDB" id="A0A6N7PRB9"/>
<dbReference type="OrthoDB" id="5518671at2"/>
<name>A0A6N7PRB9_9BACT</name>
<comment type="caution">
    <text evidence="1">The sequence shown here is derived from an EMBL/GenBank/DDBJ whole genome shotgun (WGS) entry which is preliminary data.</text>
</comment>
<evidence type="ECO:0000313" key="1">
    <source>
        <dbReference type="EMBL" id="MRG94479.1"/>
    </source>
</evidence>
<gene>
    <name evidence="1" type="ORF">GF068_21520</name>
</gene>
<keyword evidence="2" id="KW-1185">Reference proteome</keyword>
<proteinExistence type="predicted"/>
<organism evidence="1 2">
    <name type="scientific">Polyangium spumosum</name>
    <dbReference type="NCBI Taxonomy" id="889282"/>
    <lineage>
        <taxon>Bacteria</taxon>
        <taxon>Pseudomonadati</taxon>
        <taxon>Myxococcota</taxon>
        <taxon>Polyangia</taxon>
        <taxon>Polyangiales</taxon>
        <taxon>Polyangiaceae</taxon>
        <taxon>Polyangium</taxon>
    </lineage>
</organism>
<dbReference type="EMBL" id="WJIE01000006">
    <property type="protein sequence ID" value="MRG94479.1"/>
    <property type="molecule type" value="Genomic_DNA"/>
</dbReference>
<reference evidence="1 2" key="1">
    <citation type="submission" date="2019-10" db="EMBL/GenBank/DDBJ databases">
        <title>A soil myxobacterium in the family Polyangiaceae.</title>
        <authorList>
            <person name="Li Y."/>
            <person name="Wang J."/>
        </authorList>
    </citation>
    <scope>NUCLEOTIDE SEQUENCE [LARGE SCALE GENOMIC DNA]</scope>
    <source>
        <strain evidence="1 2">DSM 14734</strain>
    </source>
</reference>